<dbReference type="PANTHER" id="PTHR24269">
    <property type="entry name" value="KREMEN PROTEIN"/>
    <property type="match status" value="1"/>
</dbReference>
<dbReference type="OMA" id="VAECKGN"/>
<dbReference type="InterPro" id="IPR002889">
    <property type="entry name" value="WSC_carb-bd"/>
</dbReference>
<dbReference type="InterPro" id="IPR051836">
    <property type="entry name" value="Kremen_rcpt"/>
</dbReference>
<keyword evidence="6" id="KW-0325">Glycoprotein</keyword>
<keyword evidence="5" id="KW-0472">Membrane</keyword>
<accession>A0A179I6Z0</accession>
<keyword evidence="11" id="KW-1185">Reference proteome</keyword>
<keyword evidence="2" id="KW-0812">Transmembrane</keyword>
<feature type="domain" description="WSC" evidence="9">
    <location>
        <begin position="145"/>
        <end position="237"/>
    </location>
</feature>
<sequence length="543" mass="55448">MAPTSSIIALAATALLGQLSQATYAELPPCTGAFTPFTNSGCVSKSAFDFRSAADQGSMTVAKCTAVCKALLTRAAGNAYRYAALTYYGVCYCGNVITGQQQDASKCSYKCTGNPSESCGGPDNSFSIWQDTTFPKTADQVAVSDYQAQGCYTDQSPRSLGHPQTIDGGVTPEKCISACKAQGYPYAGTEFGGECWCDSYLAAQASKVSDAECSKPCSGDGSKMCGGSNRINVYLAKDLESMEPCSSSVTTSSTTATSTQTTSTSSTNTVTTTTGTETTSTGTTSTGTTSTGFTSTGTSTTSTGTETTSTGTGTTSTGTETTSTSTGTTSTGTGTTSTGTTSTGTTSIGTTSTGTTSTGTTSTGTTSTGTTSTGTTSTGTRTTSTGTGTSTTCTTSTTTSKTLTTSTRTSTTSSCVPAPTQVCVEGVGWLGHEPVCGVALPPVSCSDNKGDYGLNPFKLFNLPDKSKCPIFPKASLACIEACGVQLKQCLKATCLYRRNENDVQHGKRTLGLIKDIECKKQFALCVAANKLINPNVCKAYCPK</sequence>
<evidence type="ECO:0000313" key="10">
    <source>
        <dbReference type="EMBL" id="OAQ97661.1"/>
    </source>
</evidence>
<reference evidence="10 11" key="1">
    <citation type="submission" date="2016-03" db="EMBL/GenBank/DDBJ databases">
        <title>Fine-scale spatial genetic structure of a fungal parasite of coffee scale insects.</title>
        <authorList>
            <person name="Jackson D."/>
            <person name="Zemenick K.A."/>
            <person name="Malloure B."/>
            <person name="Quandt C.A."/>
            <person name="James T.Y."/>
        </authorList>
    </citation>
    <scope>NUCLEOTIDE SEQUENCE [LARGE SCALE GENOMIC DNA]</scope>
    <source>
        <strain evidence="10 11">UM487</strain>
    </source>
</reference>
<evidence type="ECO:0000256" key="1">
    <source>
        <dbReference type="ARBA" id="ARBA00004167"/>
    </source>
</evidence>
<feature type="compositionally biased region" description="Low complexity" evidence="7">
    <location>
        <begin position="246"/>
        <end position="398"/>
    </location>
</feature>
<evidence type="ECO:0000256" key="6">
    <source>
        <dbReference type="ARBA" id="ARBA00023180"/>
    </source>
</evidence>
<feature type="signal peptide" evidence="8">
    <location>
        <begin position="1"/>
        <end position="25"/>
    </location>
</feature>
<dbReference type="PANTHER" id="PTHR24269:SF16">
    <property type="entry name" value="PROTEIN SLG1"/>
    <property type="match status" value="1"/>
</dbReference>
<keyword evidence="4" id="KW-1133">Transmembrane helix</keyword>
<organism evidence="10 11">
    <name type="scientific">Cordyceps confragosa</name>
    <name type="common">Lecanicillium lecanii</name>
    <dbReference type="NCBI Taxonomy" id="2714763"/>
    <lineage>
        <taxon>Eukaryota</taxon>
        <taxon>Fungi</taxon>
        <taxon>Dikarya</taxon>
        <taxon>Ascomycota</taxon>
        <taxon>Pezizomycotina</taxon>
        <taxon>Sordariomycetes</taxon>
        <taxon>Hypocreomycetidae</taxon>
        <taxon>Hypocreales</taxon>
        <taxon>Cordycipitaceae</taxon>
        <taxon>Akanthomyces</taxon>
    </lineage>
</organism>
<comment type="subcellular location">
    <subcellularLocation>
        <location evidence="1">Membrane</location>
        <topology evidence="1">Single-pass membrane protein</topology>
    </subcellularLocation>
</comment>
<dbReference type="EMBL" id="LUKN01003265">
    <property type="protein sequence ID" value="OAQ97661.1"/>
    <property type="molecule type" value="Genomic_DNA"/>
</dbReference>
<evidence type="ECO:0000256" key="7">
    <source>
        <dbReference type="SAM" id="MobiDB-lite"/>
    </source>
</evidence>
<dbReference type="AlphaFoldDB" id="A0A179I6Z0"/>
<dbReference type="Proteomes" id="UP000243081">
    <property type="component" value="Unassembled WGS sequence"/>
</dbReference>
<dbReference type="GO" id="GO:0005886">
    <property type="term" value="C:plasma membrane"/>
    <property type="evidence" value="ECO:0007669"/>
    <property type="project" value="TreeGrafter"/>
</dbReference>
<dbReference type="SMART" id="SM00321">
    <property type="entry name" value="WSC"/>
    <property type="match status" value="2"/>
</dbReference>
<dbReference type="Pfam" id="PF01822">
    <property type="entry name" value="WSC"/>
    <property type="match status" value="2"/>
</dbReference>
<proteinExistence type="predicted"/>
<evidence type="ECO:0000256" key="4">
    <source>
        <dbReference type="ARBA" id="ARBA00022989"/>
    </source>
</evidence>
<feature type="chain" id="PRO_5008104216" description="WSC domain-containing protein" evidence="8">
    <location>
        <begin position="26"/>
        <end position="543"/>
    </location>
</feature>
<dbReference type="OrthoDB" id="2019572at2759"/>
<keyword evidence="3 8" id="KW-0732">Signal</keyword>
<comment type="caution">
    <text evidence="10">The sequence shown here is derived from an EMBL/GenBank/DDBJ whole genome shotgun (WGS) entry which is preliminary data.</text>
</comment>
<feature type="domain" description="WSC" evidence="9">
    <location>
        <begin position="36"/>
        <end position="132"/>
    </location>
</feature>
<evidence type="ECO:0000256" key="8">
    <source>
        <dbReference type="SAM" id="SignalP"/>
    </source>
</evidence>
<evidence type="ECO:0000259" key="9">
    <source>
        <dbReference type="PROSITE" id="PS51212"/>
    </source>
</evidence>
<name>A0A179I6Z0_CORDF</name>
<dbReference type="PROSITE" id="PS51212">
    <property type="entry name" value="WSC"/>
    <property type="match status" value="2"/>
</dbReference>
<evidence type="ECO:0000313" key="11">
    <source>
        <dbReference type="Proteomes" id="UP000243081"/>
    </source>
</evidence>
<gene>
    <name evidence="10" type="ORF">LLEC1_04963</name>
</gene>
<feature type="region of interest" description="Disordered" evidence="7">
    <location>
        <begin position="245"/>
        <end position="398"/>
    </location>
</feature>
<evidence type="ECO:0000256" key="2">
    <source>
        <dbReference type="ARBA" id="ARBA00022692"/>
    </source>
</evidence>
<protein>
    <recommendedName>
        <fullName evidence="9">WSC domain-containing protein</fullName>
    </recommendedName>
</protein>
<evidence type="ECO:0000256" key="3">
    <source>
        <dbReference type="ARBA" id="ARBA00022729"/>
    </source>
</evidence>
<evidence type="ECO:0000256" key="5">
    <source>
        <dbReference type="ARBA" id="ARBA00023136"/>
    </source>
</evidence>